<dbReference type="Proteomes" id="UP000266841">
    <property type="component" value="Unassembled WGS sequence"/>
</dbReference>
<dbReference type="eggNOG" id="ENOG502RX19">
    <property type="taxonomic scope" value="Eukaryota"/>
</dbReference>
<keyword evidence="4" id="KW-1185">Reference proteome</keyword>
<sequence length="648" mass="70463">MEAAAIRLHSWFLQDPKLLEWAPSCKGRLYMVPIVRKARATKDVSKSWKLCHRALTSHVLQKISSEEQTSPFSTPRRPGCMLRAARQRRSTSSFFFARRHPPFFSFFDVAVVPVAIGHYTNDDSGLWPLATTSGMAAVSLLGEHFELLRIVVPRDASDGKKTEEWALQCSDDTPSVIGVLLYGSWNAGVRRRMEQSPTESIRFLHEALGIATAPSNVKYSTHAVEVDSCDESQSICIHDLKAPEELPAIVLLSGQARAVQVPFSKAELTLLTDPRSEETDLKRELGSSVAKAWSALIKSSSSSNKSQCSKVREREAQEPAPLHNLCTNSQVQAVRLFVAGDRSKVGKSSVCLGLLGCLLNSGYAPSELAYIKPATQCEETQLIEKWCKTKGISACVPIGPIVYYKGFTRAYLNGETESSDELLRRAGEAVDDLAKGKRVIIIDGVGYPAVGSITGTDNASVARACGRQNKTHGRIPVPVLLVGKSGVGDAIDSYNLNATYFAHCNVPVIGAVFNKLGIDGYYSLANCKEAIEKYFDRSSTTAFGFIPVIPSLSNVREELGSAEEKLKSALEAADLFVHDFAKRVDVSLIVKAAREASGSVSRKRSADNDTPQVTTKCRKVESESKSMKPTISRTVIEALAKSQGAASG</sequence>
<evidence type="ECO:0000256" key="1">
    <source>
        <dbReference type="ARBA" id="ARBA00022962"/>
    </source>
</evidence>
<name>K0RSP7_THAOC</name>
<dbReference type="EMBL" id="AGNL01044540">
    <property type="protein sequence ID" value="EJK49662.1"/>
    <property type="molecule type" value="Genomic_DNA"/>
</dbReference>
<evidence type="ECO:0008006" key="5">
    <source>
        <dbReference type="Google" id="ProtNLM"/>
    </source>
</evidence>
<evidence type="ECO:0000313" key="4">
    <source>
        <dbReference type="Proteomes" id="UP000266841"/>
    </source>
</evidence>
<dbReference type="InterPro" id="IPR027417">
    <property type="entry name" value="P-loop_NTPase"/>
</dbReference>
<gene>
    <name evidence="3" type="ORF">THAOC_31435</name>
</gene>
<dbReference type="SUPFAM" id="SSF52540">
    <property type="entry name" value="P-loop containing nucleoside triphosphate hydrolases"/>
    <property type="match status" value="1"/>
</dbReference>
<keyword evidence="1" id="KW-0315">Glutamine amidotransferase</keyword>
<feature type="region of interest" description="Disordered" evidence="2">
    <location>
        <begin position="600"/>
        <end position="629"/>
    </location>
</feature>
<dbReference type="AlphaFoldDB" id="K0RSP7"/>
<evidence type="ECO:0000256" key="2">
    <source>
        <dbReference type="SAM" id="MobiDB-lite"/>
    </source>
</evidence>
<proteinExistence type="predicted"/>
<organism evidence="3 4">
    <name type="scientific">Thalassiosira oceanica</name>
    <name type="common">Marine diatom</name>
    <dbReference type="NCBI Taxonomy" id="159749"/>
    <lineage>
        <taxon>Eukaryota</taxon>
        <taxon>Sar</taxon>
        <taxon>Stramenopiles</taxon>
        <taxon>Ochrophyta</taxon>
        <taxon>Bacillariophyta</taxon>
        <taxon>Coscinodiscophyceae</taxon>
        <taxon>Thalassiosirophycidae</taxon>
        <taxon>Thalassiosirales</taxon>
        <taxon>Thalassiosiraceae</taxon>
        <taxon>Thalassiosira</taxon>
    </lineage>
</organism>
<dbReference type="OrthoDB" id="426250at2759"/>
<dbReference type="Pfam" id="PF13500">
    <property type="entry name" value="AAA_26"/>
    <property type="match status" value="1"/>
</dbReference>
<dbReference type="Gene3D" id="3.40.50.300">
    <property type="entry name" value="P-loop containing nucleotide triphosphate hydrolases"/>
    <property type="match status" value="1"/>
</dbReference>
<dbReference type="PANTHER" id="PTHR21343">
    <property type="entry name" value="DETHIOBIOTIN SYNTHETASE"/>
    <property type="match status" value="1"/>
</dbReference>
<protein>
    <recommendedName>
        <fullName evidence="5">DRTGG domain-containing protein</fullName>
    </recommendedName>
</protein>
<reference evidence="3 4" key="1">
    <citation type="journal article" date="2012" name="Genome Biol.">
        <title>Genome and low-iron response of an oceanic diatom adapted to chronic iron limitation.</title>
        <authorList>
            <person name="Lommer M."/>
            <person name="Specht M."/>
            <person name="Roy A.S."/>
            <person name="Kraemer L."/>
            <person name="Andreson R."/>
            <person name="Gutowska M.A."/>
            <person name="Wolf J."/>
            <person name="Bergner S.V."/>
            <person name="Schilhabel M.B."/>
            <person name="Klostermeier U.C."/>
            <person name="Beiko R.G."/>
            <person name="Rosenstiel P."/>
            <person name="Hippler M."/>
            <person name="Laroche J."/>
        </authorList>
    </citation>
    <scope>NUCLEOTIDE SEQUENCE [LARGE SCALE GENOMIC DNA]</scope>
    <source>
        <strain evidence="3 4">CCMP1005</strain>
    </source>
</reference>
<evidence type="ECO:0000313" key="3">
    <source>
        <dbReference type="EMBL" id="EJK49662.1"/>
    </source>
</evidence>
<accession>K0RSP7</accession>
<comment type="caution">
    <text evidence="3">The sequence shown here is derived from an EMBL/GenBank/DDBJ whole genome shotgun (WGS) entry which is preliminary data.</text>
</comment>
<dbReference type="PANTHER" id="PTHR21343:SF10">
    <property type="entry name" value="DRTGG DOMAIN-CONTAINING PROTEIN"/>
    <property type="match status" value="1"/>
</dbReference>